<dbReference type="Pfam" id="PF04193">
    <property type="entry name" value="PQ-loop"/>
    <property type="match status" value="1"/>
</dbReference>
<evidence type="ECO:0000313" key="6">
    <source>
        <dbReference type="EMBL" id="MBL7525267.1"/>
    </source>
</evidence>
<evidence type="ECO:0000313" key="7">
    <source>
        <dbReference type="Proteomes" id="UP000809910"/>
    </source>
</evidence>
<evidence type="ECO:0000256" key="3">
    <source>
        <dbReference type="ARBA" id="ARBA00022989"/>
    </source>
</evidence>
<keyword evidence="7" id="KW-1185">Reference proteome</keyword>
<sequence length="94" mass="10611">MMTEWIIQLGFSLSLLVNALLFIPQIITLIKTKSSQGLSLITFAGFNIIQLFTLLHGVLIGDYLLAGGYLLSIISCGCVSVLIIYYRYWYKKMK</sequence>
<dbReference type="RefSeq" id="WP_051190617.1">
    <property type="nucleotide sequence ID" value="NZ_JADOBG010000001.1"/>
</dbReference>
<feature type="transmembrane region" description="Helical" evidence="5">
    <location>
        <begin position="37"/>
        <end position="60"/>
    </location>
</feature>
<keyword evidence="3 5" id="KW-1133">Transmembrane helix</keyword>
<accession>A0ABS1W7D0</accession>
<name>A0ABS1W7D0_9GAMM</name>
<evidence type="ECO:0008006" key="8">
    <source>
        <dbReference type="Google" id="ProtNLM"/>
    </source>
</evidence>
<keyword evidence="4 5" id="KW-0472">Membrane</keyword>
<feature type="transmembrane region" description="Helical" evidence="5">
    <location>
        <begin position="6"/>
        <end position="30"/>
    </location>
</feature>
<proteinExistence type="predicted"/>
<comment type="subcellular location">
    <subcellularLocation>
        <location evidence="1">Membrane</location>
        <topology evidence="1">Multi-pass membrane protein</topology>
    </subcellularLocation>
</comment>
<reference evidence="6 7" key="1">
    <citation type="submission" date="2020-12" db="EMBL/GenBank/DDBJ databases">
        <title>WGS of Legionella: environmental sample.</title>
        <authorList>
            <person name="Cristino S."/>
            <person name="Girolamini L."/>
            <person name="Salaris S."/>
            <person name="Pascale M.R."/>
            <person name="Mazzotta M."/>
            <person name="Orsini M."/>
            <person name="Grottola A."/>
        </authorList>
    </citation>
    <scope>NUCLEOTIDE SEQUENCE [LARGE SCALE GENOMIC DNA]</scope>
    <source>
        <strain evidence="6 7">30cs62</strain>
    </source>
</reference>
<dbReference type="Proteomes" id="UP000809910">
    <property type="component" value="Unassembled WGS sequence"/>
</dbReference>
<protein>
    <recommendedName>
        <fullName evidence="8">PQ loop repeat protein</fullName>
    </recommendedName>
</protein>
<keyword evidence="2 5" id="KW-0812">Transmembrane</keyword>
<dbReference type="Gene3D" id="1.20.1280.290">
    <property type="match status" value="1"/>
</dbReference>
<gene>
    <name evidence="6" type="ORF">I5282_01615</name>
</gene>
<evidence type="ECO:0000256" key="5">
    <source>
        <dbReference type="SAM" id="Phobius"/>
    </source>
</evidence>
<dbReference type="EMBL" id="JADWVN010000004">
    <property type="protein sequence ID" value="MBL7525267.1"/>
    <property type="molecule type" value="Genomic_DNA"/>
</dbReference>
<evidence type="ECO:0000256" key="4">
    <source>
        <dbReference type="ARBA" id="ARBA00023136"/>
    </source>
</evidence>
<evidence type="ECO:0000256" key="2">
    <source>
        <dbReference type="ARBA" id="ARBA00022692"/>
    </source>
</evidence>
<comment type="caution">
    <text evidence="6">The sequence shown here is derived from an EMBL/GenBank/DDBJ whole genome shotgun (WGS) entry which is preliminary data.</text>
</comment>
<feature type="transmembrane region" description="Helical" evidence="5">
    <location>
        <begin position="66"/>
        <end position="86"/>
    </location>
</feature>
<evidence type="ECO:0000256" key="1">
    <source>
        <dbReference type="ARBA" id="ARBA00004141"/>
    </source>
</evidence>
<organism evidence="6 7">
    <name type="scientific">Legionella bononiensis</name>
    <dbReference type="NCBI Taxonomy" id="2793102"/>
    <lineage>
        <taxon>Bacteria</taxon>
        <taxon>Pseudomonadati</taxon>
        <taxon>Pseudomonadota</taxon>
        <taxon>Gammaproteobacteria</taxon>
        <taxon>Legionellales</taxon>
        <taxon>Legionellaceae</taxon>
        <taxon>Legionella</taxon>
    </lineage>
</organism>
<dbReference type="InterPro" id="IPR006603">
    <property type="entry name" value="PQ-loop_rpt"/>
</dbReference>